<evidence type="ECO:0000313" key="3">
    <source>
        <dbReference type="Proteomes" id="UP000482209"/>
    </source>
</evidence>
<feature type="transmembrane region" description="Helical" evidence="1">
    <location>
        <begin position="9"/>
        <end position="29"/>
    </location>
</feature>
<keyword evidence="1" id="KW-1133">Transmembrane helix</keyword>
<comment type="caution">
    <text evidence="2">The sequence shown here is derived from an EMBL/GenBank/DDBJ whole genome shotgun (WGS) entry which is preliminary data.</text>
</comment>
<evidence type="ECO:0000313" key="2">
    <source>
        <dbReference type="EMBL" id="MSS64388.1"/>
    </source>
</evidence>
<evidence type="ECO:0008006" key="4">
    <source>
        <dbReference type="Google" id="ProtNLM"/>
    </source>
</evidence>
<keyword evidence="1" id="KW-0812">Transmembrane</keyword>
<feature type="transmembrane region" description="Helical" evidence="1">
    <location>
        <begin position="66"/>
        <end position="86"/>
    </location>
</feature>
<keyword evidence="1" id="KW-0472">Membrane</keyword>
<dbReference type="AlphaFoldDB" id="A0A6L5Y201"/>
<keyword evidence="3" id="KW-1185">Reference proteome</keyword>
<dbReference type="GO" id="GO:0016020">
    <property type="term" value="C:membrane"/>
    <property type="evidence" value="ECO:0007669"/>
    <property type="project" value="InterPro"/>
</dbReference>
<accession>A0A6L5Y201</accession>
<dbReference type="InterPro" id="IPR003425">
    <property type="entry name" value="CCB3/YggT"/>
</dbReference>
<proteinExistence type="predicted"/>
<dbReference type="Proteomes" id="UP000482209">
    <property type="component" value="Unassembled WGS sequence"/>
</dbReference>
<organism evidence="2 3">
    <name type="scientific">Velocimicrobium porci</name>
    <dbReference type="NCBI Taxonomy" id="2606634"/>
    <lineage>
        <taxon>Bacteria</taxon>
        <taxon>Bacillati</taxon>
        <taxon>Bacillota</taxon>
        <taxon>Clostridia</taxon>
        <taxon>Lachnospirales</taxon>
        <taxon>Lachnospiraceae</taxon>
        <taxon>Velocimicrobium</taxon>
    </lineage>
</organism>
<name>A0A6L5Y201_9FIRM</name>
<sequence>MVQLIFHGLYLFFFVLEFILCISIISSWIPGFKQWKSILSEFLEPMLLPIQFCLRHSVFQVKTIDLSPLLALIILSYLQTFFYQLIK</sequence>
<dbReference type="Pfam" id="PF02325">
    <property type="entry name" value="CCB3_YggT"/>
    <property type="match status" value="1"/>
</dbReference>
<reference evidence="2 3" key="1">
    <citation type="submission" date="2019-08" db="EMBL/GenBank/DDBJ databases">
        <title>In-depth cultivation of the pig gut microbiome towards novel bacterial diversity and tailored functional studies.</title>
        <authorList>
            <person name="Wylensek D."/>
            <person name="Hitch T.C.A."/>
            <person name="Clavel T."/>
        </authorList>
    </citation>
    <scope>NUCLEOTIDE SEQUENCE [LARGE SCALE GENOMIC DNA]</scope>
    <source>
        <strain evidence="2 3">WCA-693-APC-MOT-I</strain>
    </source>
</reference>
<protein>
    <recommendedName>
        <fullName evidence="4">YggT family protein</fullName>
    </recommendedName>
</protein>
<dbReference type="EMBL" id="VUMT01000017">
    <property type="protein sequence ID" value="MSS64388.1"/>
    <property type="molecule type" value="Genomic_DNA"/>
</dbReference>
<evidence type="ECO:0000256" key="1">
    <source>
        <dbReference type="SAM" id="Phobius"/>
    </source>
</evidence>
<gene>
    <name evidence="2" type="ORF">FYJ58_10955</name>
</gene>
<dbReference type="RefSeq" id="WP_154519779.1">
    <property type="nucleotide sequence ID" value="NZ_VUMT01000017.1"/>
</dbReference>